<proteinExistence type="predicted"/>
<evidence type="ECO:0000313" key="2">
    <source>
        <dbReference type="Proteomes" id="UP000663866"/>
    </source>
</evidence>
<dbReference type="AlphaFoldDB" id="A0A821DEP9"/>
<gene>
    <name evidence="1" type="ORF">OVN521_LOCUS45894</name>
</gene>
<organism evidence="1 2">
    <name type="scientific">Rotaria magnacalcarata</name>
    <dbReference type="NCBI Taxonomy" id="392030"/>
    <lineage>
        <taxon>Eukaryota</taxon>
        <taxon>Metazoa</taxon>
        <taxon>Spiralia</taxon>
        <taxon>Gnathifera</taxon>
        <taxon>Rotifera</taxon>
        <taxon>Eurotatoria</taxon>
        <taxon>Bdelloidea</taxon>
        <taxon>Philodinida</taxon>
        <taxon>Philodinidae</taxon>
        <taxon>Rotaria</taxon>
    </lineage>
</organism>
<feature type="non-terminal residue" evidence="1">
    <location>
        <position position="83"/>
    </location>
</feature>
<protein>
    <submittedName>
        <fullName evidence="1">Uncharacterized protein</fullName>
    </submittedName>
</protein>
<keyword evidence="2" id="KW-1185">Reference proteome</keyword>
<accession>A0A821DEP9</accession>
<dbReference type="EMBL" id="CAJOBG010077911">
    <property type="protein sequence ID" value="CAF4620583.1"/>
    <property type="molecule type" value="Genomic_DNA"/>
</dbReference>
<dbReference type="Proteomes" id="UP000663866">
    <property type="component" value="Unassembled WGS sequence"/>
</dbReference>
<name>A0A821DEP9_9BILA</name>
<evidence type="ECO:0000313" key="1">
    <source>
        <dbReference type="EMBL" id="CAF4620583.1"/>
    </source>
</evidence>
<feature type="non-terminal residue" evidence="1">
    <location>
        <position position="1"/>
    </location>
</feature>
<sequence>DLDVYLTPKRQTKKVRSLFCSVERGLNTVKQILTPKRRNTNRPRKTWETANVTSLNCDDFDQLCDLLEQSIQSNSQLKYKEKG</sequence>
<reference evidence="1" key="1">
    <citation type="submission" date="2021-02" db="EMBL/GenBank/DDBJ databases">
        <authorList>
            <person name="Nowell W R."/>
        </authorList>
    </citation>
    <scope>NUCLEOTIDE SEQUENCE</scope>
</reference>
<comment type="caution">
    <text evidence="1">The sequence shown here is derived from an EMBL/GenBank/DDBJ whole genome shotgun (WGS) entry which is preliminary data.</text>
</comment>